<evidence type="ECO:0000259" key="18">
    <source>
        <dbReference type="Pfam" id="PF00593"/>
    </source>
</evidence>
<dbReference type="PATRIC" id="fig|265726.11.peg.4305"/>
<dbReference type="AlphaFoldDB" id="A0A0F5VE04"/>
<dbReference type="PANTHER" id="PTHR30069">
    <property type="entry name" value="TONB-DEPENDENT OUTER MEMBRANE RECEPTOR"/>
    <property type="match status" value="1"/>
</dbReference>
<dbReference type="PROSITE" id="PS52016">
    <property type="entry name" value="TONB_DEPENDENT_REC_3"/>
    <property type="match status" value="1"/>
</dbReference>
<dbReference type="InterPro" id="IPR010105">
    <property type="entry name" value="TonB_sidphr_rcpt"/>
</dbReference>
<dbReference type="GO" id="GO:0009279">
    <property type="term" value="C:cell outer membrane"/>
    <property type="evidence" value="ECO:0007669"/>
    <property type="project" value="UniProtKB-SubCell"/>
</dbReference>
<keyword evidence="13 15" id="KW-0998">Cell outer membrane</keyword>
<evidence type="ECO:0000256" key="11">
    <source>
        <dbReference type="ARBA" id="ARBA00023136"/>
    </source>
</evidence>
<accession>A0A0F5VE04</accession>
<dbReference type="NCBIfam" id="TIGR01783">
    <property type="entry name" value="TonB-siderophor"/>
    <property type="match status" value="1"/>
</dbReference>
<dbReference type="InterPro" id="IPR000531">
    <property type="entry name" value="Beta-barrel_TonB"/>
</dbReference>
<dbReference type="Pfam" id="PF07715">
    <property type="entry name" value="Plug"/>
    <property type="match status" value="1"/>
</dbReference>
<protein>
    <recommendedName>
        <fullName evidence="14">Ferric aerobactin receptor</fullName>
    </recommendedName>
</protein>
<evidence type="ECO:0000256" key="10">
    <source>
        <dbReference type="ARBA" id="ARBA00023077"/>
    </source>
</evidence>
<evidence type="ECO:0000256" key="9">
    <source>
        <dbReference type="ARBA" id="ARBA00023065"/>
    </source>
</evidence>
<feature type="domain" description="TonB-dependent receptor plug" evidence="19">
    <location>
        <begin position="51"/>
        <end position="153"/>
    </location>
</feature>
<proteinExistence type="inferred from homology"/>
<dbReference type="Gene3D" id="2.40.170.20">
    <property type="entry name" value="TonB-dependent receptor, beta-barrel domain"/>
    <property type="match status" value="1"/>
</dbReference>
<evidence type="ECO:0000259" key="19">
    <source>
        <dbReference type="Pfam" id="PF07715"/>
    </source>
</evidence>
<evidence type="ECO:0000256" key="15">
    <source>
        <dbReference type="PROSITE-ProRule" id="PRU01360"/>
    </source>
</evidence>
<evidence type="ECO:0000256" key="3">
    <source>
        <dbReference type="ARBA" id="ARBA00022448"/>
    </source>
</evidence>
<feature type="chain" id="PRO_5002496406" description="Ferric aerobactin receptor" evidence="17">
    <location>
        <begin position="30"/>
        <end position="742"/>
    </location>
</feature>
<gene>
    <name evidence="20" type="ORF">KY46_10780</name>
</gene>
<dbReference type="Pfam" id="PF00593">
    <property type="entry name" value="TonB_dep_Rec_b-barrel"/>
    <property type="match status" value="1"/>
</dbReference>
<evidence type="ECO:0000256" key="5">
    <source>
        <dbReference type="ARBA" id="ARBA00022496"/>
    </source>
</evidence>
<name>A0A0F5VE04_9GAMM</name>
<feature type="domain" description="TonB-dependent receptor-like beta-barrel" evidence="18">
    <location>
        <begin position="245"/>
        <end position="699"/>
    </location>
</feature>
<dbReference type="STRING" id="265726.KY46_10780"/>
<dbReference type="PANTHER" id="PTHR30069:SF42">
    <property type="entry name" value="FERRIC AEROBACTIN RECEPTOR"/>
    <property type="match status" value="1"/>
</dbReference>
<feature type="signal peptide" evidence="17">
    <location>
        <begin position="1"/>
        <end position="29"/>
    </location>
</feature>
<dbReference type="GO" id="GO:0015344">
    <property type="term" value="F:siderophore uptake transmembrane transporter activity"/>
    <property type="evidence" value="ECO:0007669"/>
    <property type="project" value="TreeGrafter"/>
</dbReference>
<keyword evidence="5" id="KW-0410">Iron transport</keyword>
<dbReference type="SUPFAM" id="SSF56935">
    <property type="entry name" value="Porins"/>
    <property type="match status" value="1"/>
</dbReference>
<dbReference type="InterPro" id="IPR012910">
    <property type="entry name" value="Plug_dom"/>
</dbReference>
<keyword evidence="3 15" id="KW-0813">Transport</keyword>
<keyword evidence="7 17" id="KW-0732">Signal</keyword>
<keyword evidence="10 16" id="KW-0798">TonB box</keyword>
<evidence type="ECO:0000313" key="21">
    <source>
        <dbReference type="Proteomes" id="UP000033633"/>
    </source>
</evidence>
<dbReference type="EMBL" id="JWYV01000008">
    <property type="protein sequence ID" value="KKC99709.1"/>
    <property type="molecule type" value="Genomic_DNA"/>
</dbReference>
<comment type="subcellular location">
    <subcellularLocation>
        <location evidence="1 15">Cell outer membrane</location>
        <topology evidence="1 15">Multi-pass membrane protein</topology>
    </subcellularLocation>
</comment>
<dbReference type="GO" id="GO:0038023">
    <property type="term" value="F:signaling receptor activity"/>
    <property type="evidence" value="ECO:0007669"/>
    <property type="project" value="InterPro"/>
</dbReference>
<keyword evidence="8" id="KW-0408">Iron</keyword>
<evidence type="ECO:0000256" key="16">
    <source>
        <dbReference type="RuleBase" id="RU003357"/>
    </source>
</evidence>
<dbReference type="RefSeq" id="WP_046220646.1">
    <property type="nucleotide sequence ID" value="NZ_JWYV01000008.1"/>
</dbReference>
<evidence type="ECO:0000256" key="1">
    <source>
        <dbReference type="ARBA" id="ARBA00004571"/>
    </source>
</evidence>
<keyword evidence="4 15" id="KW-1134">Transmembrane beta strand</keyword>
<evidence type="ECO:0000256" key="4">
    <source>
        <dbReference type="ARBA" id="ARBA00022452"/>
    </source>
</evidence>
<evidence type="ECO:0000256" key="14">
    <source>
        <dbReference type="ARBA" id="ARBA00072094"/>
    </source>
</evidence>
<keyword evidence="21" id="KW-1185">Reference proteome</keyword>
<reference evidence="20 21" key="1">
    <citation type="submission" date="2014-12" db="EMBL/GenBank/DDBJ databases">
        <title>Mercury Reductase activity and rhizosphere competence traits in the genome of root associated Photobacterium halotolerans MELD1.</title>
        <authorList>
            <person name="Mathew D.C."/>
            <person name="Huang C.-C."/>
        </authorList>
    </citation>
    <scope>NUCLEOTIDE SEQUENCE [LARGE SCALE GENOMIC DNA]</scope>
    <source>
        <strain evidence="20 21">MELD1</strain>
    </source>
</reference>
<evidence type="ECO:0000256" key="12">
    <source>
        <dbReference type="ARBA" id="ARBA00023170"/>
    </source>
</evidence>
<dbReference type="FunFam" id="2.40.170.20:FF:000007">
    <property type="entry name" value="Ferric aerobactin receptor"/>
    <property type="match status" value="1"/>
</dbReference>
<dbReference type="CDD" id="cd01347">
    <property type="entry name" value="ligand_gated_channel"/>
    <property type="match status" value="1"/>
</dbReference>
<evidence type="ECO:0000256" key="7">
    <source>
        <dbReference type="ARBA" id="ARBA00022729"/>
    </source>
</evidence>
<organism evidence="20 21">
    <name type="scientific">Photobacterium halotolerans</name>
    <dbReference type="NCBI Taxonomy" id="265726"/>
    <lineage>
        <taxon>Bacteria</taxon>
        <taxon>Pseudomonadati</taxon>
        <taxon>Pseudomonadota</taxon>
        <taxon>Gammaproteobacteria</taxon>
        <taxon>Vibrionales</taxon>
        <taxon>Vibrionaceae</taxon>
        <taxon>Photobacterium</taxon>
    </lineage>
</organism>
<evidence type="ECO:0000256" key="13">
    <source>
        <dbReference type="ARBA" id="ARBA00023237"/>
    </source>
</evidence>
<keyword evidence="9" id="KW-0406">Ion transport</keyword>
<evidence type="ECO:0000313" key="20">
    <source>
        <dbReference type="EMBL" id="KKC99709.1"/>
    </source>
</evidence>
<dbReference type="InterPro" id="IPR036942">
    <property type="entry name" value="Beta-barrel_TonB_sf"/>
</dbReference>
<evidence type="ECO:0000256" key="6">
    <source>
        <dbReference type="ARBA" id="ARBA00022692"/>
    </source>
</evidence>
<dbReference type="FunFam" id="2.170.130.10:FF:000011">
    <property type="entry name" value="TonB-dependent siderophore receptor"/>
    <property type="match status" value="1"/>
</dbReference>
<sequence>MSVKKGMFQLTTVAAAVAATTFVSSVAFAQEYKTTEEKMVVVSSRAPKAISDIPGTVWYIDNAQIEQEYRGGKSLGEILAAAVPSLDVSSQGRTNYGQNLRGRPMLVMIDGVSLNSSRLISRQLDSIDPFNIDRIEILSGATAIYGAGATGGVINIVTKKAESDELQFESYVSTSSGFNSSDDFDYKLAQSVSGGNNLVKGRASVVYGETQGFYDANGDIVVPDITQGSVQFNEVIDVLGTLSITPTDTQTVNLLAQYYSSEQDSPYGIYFGQDLAGVNKNITGNPGDKSLIDVREGFESDRQGSTERLMLNVDYSNTDFLSHELLVQASYRNETLSFIPFIYSTYLAASEQETDVISLRAAMIKSLDNLTLTYGIDGYIDRLDSNQMLFDRQTSYNSGGLVNRKASMIGRYPGTEVSSIAGFIQADYAITEDWTVEGGYRFQYMNNKVDDFVASGTQVAIAHGNGTSADAVPGGETDYDIGLFNLGTIYHLTQNDQVWANFSQGFDLSDPAKYYGVGTYNGPDANGHYNLTGSINVDDSTLAGIKTNSYEIGYRHDGSDLSIQTAVYYSQSDKEVSANKKTLNIEISDNKTRVYGWEGQAAYWLSNAWQAGVNGHLVKTEVQNSDGGWDKQSINYASASKAGAWLAWFEDSYALKLQSQTLFNLDDEAGNEINGYTVFDLVGNYQLPVGSLGFGIQNLLDREYSTVWGQRAAGWYSSYGPAEVFDYKGRGRTYTVNYQVKF</sequence>
<dbReference type="InterPro" id="IPR037066">
    <property type="entry name" value="Plug_dom_sf"/>
</dbReference>
<dbReference type="InterPro" id="IPR039426">
    <property type="entry name" value="TonB-dep_rcpt-like"/>
</dbReference>
<comment type="caution">
    <text evidence="20">The sequence shown here is derived from an EMBL/GenBank/DDBJ whole genome shotgun (WGS) entry which is preliminary data.</text>
</comment>
<keyword evidence="12 20" id="KW-0675">Receptor</keyword>
<keyword evidence="11 15" id="KW-0472">Membrane</keyword>
<dbReference type="Proteomes" id="UP000033633">
    <property type="component" value="Unassembled WGS sequence"/>
</dbReference>
<evidence type="ECO:0000256" key="2">
    <source>
        <dbReference type="ARBA" id="ARBA00009810"/>
    </source>
</evidence>
<dbReference type="GO" id="GO:0044718">
    <property type="term" value="P:siderophore transmembrane transport"/>
    <property type="evidence" value="ECO:0007669"/>
    <property type="project" value="TreeGrafter"/>
</dbReference>
<evidence type="ECO:0000256" key="17">
    <source>
        <dbReference type="SAM" id="SignalP"/>
    </source>
</evidence>
<comment type="similarity">
    <text evidence="2 15 16">Belongs to the TonB-dependent receptor family.</text>
</comment>
<dbReference type="OrthoDB" id="8670144at2"/>
<keyword evidence="6 15" id="KW-0812">Transmembrane</keyword>
<evidence type="ECO:0000256" key="8">
    <source>
        <dbReference type="ARBA" id="ARBA00023004"/>
    </source>
</evidence>
<dbReference type="Gene3D" id="2.170.130.10">
    <property type="entry name" value="TonB-dependent receptor, plug domain"/>
    <property type="match status" value="1"/>
</dbReference>